<evidence type="ECO:0000313" key="2">
    <source>
        <dbReference type="EMBL" id="KNC48106.1"/>
    </source>
</evidence>
<proteinExistence type="predicted"/>
<feature type="region of interest" description="Disordered" evidence="1">
    <location>
        <begin position="83"/>
        <end position="164"/>
    </location>
</feature>
<accession>A0A0L0D7S2</accession>
<reference evidence="2 3" key="1">
    <citation type="submission" date="2010-05" db="EMBL/GenBank/DDBJ databases">
        <title>The Genome Sequence of Thecamonas trahens ATCC 50062.</title>
        <authorList>
            <consortium name="The Broad Institute Genome Sequencing Platform"/>
            <person name="Russ C."/>
            <person name="Cuomo C."/>
            <person name="Shea T."/>
            <person name="Young S.K."/>
            <person name="Zeng Q."/>
            <person name="Koehrsen M."/>
            <person name="Haas B."/>
            <person name="Borodovsky M."/>
            <person name="Guigo R."/>
            <person name="Alvarado L."/>
            <person name="Berlin A."/>
            <person name="Bochicchio J."/>
            <person name="Borenstein D."/>
            <person name="Chapman S."/>
            <person name="Chen Z."/>
            <person name="Freedman E."/>
            <person name="Gellesch M."/>
            <person name="Goldberg J."/>
            <person name="Griggs A."/>
            <person name="Gujja S."/>
            <person name="Heilman E."/>
            <person name="Heiman D."/>
            <person name="Hepburn T."/>
            <person name="Howarth C."/>
            <person name="Jen D."/>
            <person name="Larson L."/>
            <person name="Mehta T."/>
            <person name="Park D."/>
            <person name="Pearson M."/>
            <person name="Roberts A."/>
            <person name="Saif S."/>
            <person name="Shenoy N."/>
            <person name="Sisk P."/>
            <person name="Stolte C."/>
            <person name="Sykes S."/>
            <person name="Thomson T."/>
            <person name="Walk T."/>
            <person name="White J."/>
            <person name="Yandava C."/>
            <person name="Burger G."/>
            <person name="Gray M.W."/>
            <person name="Holland P.W.H."/>
            <person name="King N."/>
            <person name="Lang F.B.F."/>
            <person name="Roger A.J."/>
            <person name="Ruiz-Trillo I."/>
            <person name="Lander E."/>
            <person name="Nusbaum C."/>
        </authorList>
    </citation>
    <scope>NUCLEOTIDE SEQUENCE [LARGE SCALE GENOMIC DNA]</scope>
    <source>
        <strain evidence="2 3">ATCC 50062</strain>
    </source>
</reference>
<dbReference type="RefSeq" id="XP_013758680.1">
    <property type="nucleotide sequence ID" value="XM_013903226.1"/>
</dbReference>
<evidence type="ECO:0008006" key="4">
    <source>
        <dbReference type="Google" id="ProtNLM"/>
    </source>
</evidence>
<organism evidence="2 3">
    <name type="scientific">Thecamonas trahens ATCC 50062</name>
    <dbReference type="NCBI Taxonomy" id="461836"/>
    <lineage>
        <taxon>Eukaryota</taxon>
        <taxon>Apusozoa</taxon>
        <taxon>Apusomonadida</taxon>
        <taxon>Apusomonadidae</taxon>
        <taxon>Thecamonas</taxon>
    </lineage>
</organism>
<gene>
    <name evidence="2" type="ORF">AMSG_04335</name>
</gene>
<feature type="compositionally biased region" description="Basic residues" evidence="1">
    <location>
        <begin position="135"/>
        <end position="146"/>
    </location>
</feature>
<sequence length="259" mass="26937">MARSGVEHGAERLAVEELAVGEPFTVATLATGAGCSEEDAAAAAAAWLAAGTVRKAVWPTEGDRGETGTIEVWWRTAEATGPVLGGGLASPARSGGGGQGGRVGKAKSPSSPQSATTTLRRRRMRLLRPGGAGRGRGRRQATKRGKGLNGKRIGRGSGGPRPMSDVMLVREARKKVQAASKALSRVRVLGSIQDSGEIERLEALFMKWKEVAVEALESLVSRSRAAGDATSKLSMEQVLAGLGIPASLIAWDADAEEFV</sequence>
<dbReference type="AlphaFoldDB" id="A0A0L0D7S2"/>
<protein>
    <recommendedName>
        <fullName evidence="4">Swi5-dependent recombination DNA repair protein 1 homolog</fullName>
    </recommendedName>
</protein>
<evidence type="ECO:0000256" key="1">
    <source>
        <dbReference type="SAM" id="MobiDB-lite"/>
    </source>
</evidence>
<dbReference type="PROSITE" id="PS51257">
    <property type="entry name" value="PROKAR_LIPOPROTEIN"/>
    <property type="match status" value="1"/>
</dbReference>
<name>A0A0L0D7S2_THETB</name>
<feature type="compositionally biased region" description="Gly residues" evidence="1">
    <location>
        <begin position="83"/>
        <end position="103"/>
    </location>
</feature>
<dbReference type="GeneID" id="25563884"/>
<evidence type="ECO:0000313" key="3">
    <source>
        <dbReference type="Proteomes" id="UP000054408"/>
    </source>
</evidence>
<dbReference type="EMBL" id="GL349450">
    <property type="protein sequence ID" value="KNC48106.1"/>
    <property type="molecule type" value="Genomic_DNA"/>
</dbReference>
<keyword evidence="3" id="KW-1185">Reference proteome</keyword>
<dbReference type="Proteomes" id="UP000054408">
    <property type="component" value="Unassembled WGS sequence"/>
</dbReference>